<feature type="region of interest" description="Disordered" evidence="1">
    <location>
        <begin position="48"/>
        <end position="133"/>
    </location>
</feature>
<feature type="compositionally biased region" description="Polar residues" evidence="1">
    <location>
        <begin position="94"/>
        <end position="133"/>
    </location>
</feature>
<evidence type="ECO:0000313" key="3">
    <source>
        <dbReference type="Proteomes" id="UP000003781"/>
    </source>
</evidence>
<name>A3IQW4_9CHRO</name>
<keyword evidence="3" id="KW-1185">Reference proteome</keyword>
<sequence length="133" mass="14675">MGVSSGIFYSIFAQQQETDQSPAISEEQKPNQETTIIERTQELIPIPVESNETVEQQQPNQETTVIEKTKEIIPVPVQQAPETSSPEPKVEINVPSSIQQNPSEPQSSTNQNPPENEAPINSATNETVEPPQQ</sequence>
<dbReference type="RefSeq" id="WP_008275779.1">
    <property type="nucleotide sequence ID" value="NZ_AAXW01000016.1"/>
</dbReference>
<comment type="caution">
    <text evidence="2">The sequence shown here is derived from an EMBL/GenBank/DDBJ whole genome shotgun (WGS) entry which is preliminary data.</text>
</comment>
<dbReference type="EMBL" id="AAXW01000016">
    <property type="protein sequence ID" value="EAZ91169.1"/>
    <property type="molecule type" value="Genomic_DNA"/>
</dbReference>
<dbReference type="AlphaFoldDB" id="A3IQW4"/>
<organism evidence="2 3">
    <name type="scientific">Crocosphaera chwakensis CCY0110</name>
    <dbReference type="NCBI Taxonomy" id="391612"/>
    <lineage>
        <taxon>Bacteria</taxon>
        <taxon>Bacillati</taxon>
        <taxon>Cyanobacteriota</taxon>
        <taxon>Cyanophyceae</taxon>
        <taxon>Oscillatoriophycideae</taxon>
        <taxon>Chroococcales</taxon>
        <taxon>Aphanothecaceae</taxon>
        <taxon>Crocosphaera</taxon>
        <taxon>Crocosphaera chwakensis</taxon>
    </lineage>
</organism>
<reference evidence="2 3" key="1">
    <citation type="submission" date="2007-03" db="EMBL/GenBank/DDBJ databases">
        <authorList>
            <person name="Stal L."/>
            <person name="Ferriera S."/>
            <person name="Johnson J."/>
            <person name="Kravitz S."/>
            <person name="Beeson K."/>
            <person name="Sutton G."/>
            <person name="Rogers Y.-H."/>
            <person name="Friedman R."/>
            <person name="Frazier M."/>
            <person name="Venter J.C."/>
        </authorList>
    </citation>
    <scope>NUCLEOTIDE SEQUENCE [LARGE SCALE GENOMIC DNA]</scope>
    <source>
        <strain evidence="2 3">CCY0110</strain>
    </source>
</reference>
<accession>A3IQW4</accession>
<proteinExistence type="predicted"/>
<gene>
    <name evidence="2" type="ORF">CY0110_12917</name>
</gene>
<feature type="compositionally biased region" description="Polar residues" evidence="1">
    <location>
        <begin position="50"/>
        <end position="64"/>
    </location>
</feature>
<evidence type="ECO:0000256" key="1">
    <source>
        <dbReference type="SAM" id="MobiDB-lite"/>
    </source>
</evidence>
<protein>
    <submittedName>
        <fullName evidence="2">Uncharacterized protein</fullName>
    </submittedName>
</protein>
<dbReference type="Proteomes" id="UP000003781">
    <property type="component" value="Unassembled WGS sequence"/>
</dbReference>
<evidence type="ECO:0000313" key="2">
    <source>
        <dbReference type="EMBL" id="EAZ91169.1"/>
    </source>
</evidence>